<evidence type="ECO:0000313" key="3">
    <source>
        <dbReference type="Proteomes" id="UP001178461"/>
    </source>
</evidence>
<dbReference type="EMBL" id="OX395127">
    <property type="protein sequence ID" value="CAI5768592.1"/>
    <property type="molecule type" value="Genomic_DNA"/>
</dbReference>
<dbReference type="Proteomes" id="UP001178461">
    <property type="component" value="Chromosome 2"/>
</dbReference>
<keyword evidence="3" id="KW-1185">Reference proteome</keyword>
<evidence type="ECO:0000256" key="1">
    <source>
        <dbReference type="SAM" id="SignalP"/>
    </source>
</evidence>
<proteinExistence type="predicted"/>
<keyword evidence="1" id="KW-0732">Signal</keyword>
<organism evidence="2 3">
    <name type="scientific">Podarcis lilfordi</name>
    <name type="common">Lilford's wall lizard</name>
    <dbReference type="NCBI Taxonomy" id="74358"/>
    <lineage>
        <taxon>Eukaryota</taxon>
        <taxon>Metazoa</taxon>
        <taxon>Chordata</taxon>
        <taxon>Craniata</taxon>
        <taxon>Vertebrata</taxon>
        <taxon>Euteleostomi</taxon>
        <taxon>Lepidosauria</taxon>
        <taxon>Squamata</taxon>
        <taxon>Bifurcata</taxon>
        <taxon>Unidentata</taxon>
        <taxon>Episquamata</taxon>
        <taxon>Laterata</taxon>
        <taxon>Lacertibaenia</taxon>
        <taxon>Lacertidae</taxon>
        <taxon>Podarcis</taxon>
    </lineage>
</organism>
<accession>A0AA35P1U7</accession>
<protein>
    <submittedName>
        <fullName evidence="2">Uncharacterized protein</fullName>
    </submittedName>
</protein>
<feature type="chain" id="PRO_5041379098" evidence="1">
    <location>
        <begin position="21"/>
        <end position="74"/>
    </location>
</feature>
<sequence>MRSHMLMLLILFESCRNLKAKCPLNPIREGIKAQNYFQTGDFLIGGIISPNMFGLQLPYIFSQPPLSRFKQESH</sequence>
<dbReference type="AlphaFoldDB" id="A0AA35P1U7"/>
<name>A0AA35P1U7_9SAUR</name>
<reference evidence="2" key="1">
    <citation type="submission" date="2022-12" db="EMBL/GenBank/DDBJ databases">
        <authorList>
            <person name="Alioto T."/>
            <person name="Alioto T."/>
            <person name="Gomez Garrido J."/>
        </authorList>
    </citation>
    <scope>NUCLEOTIDE SEQUENCE</scope>
</reference>
<evidence type="ECO:0000313" key="2">
    <source>
        <dbReference type="EMBL" id="CAI5768592.1"/>
    </source>
</evidence>
<gene>
    <name evidence="2" type="ORF">PODLI_1B034834</name>
</gene>
<feature type="signal peptide" evidence="1">
    <location>
        <begin position="1"/>
        <end position="20"/>
    </location>
</feature>